<feature type="compositionally biased region" description="Pro residues" evidence="1">
    <location>
        <begin position="15"/>
        <end position="25"/>
    </location>
</feature>
<proteinExistence type="predicted"/>
<evidence type="ECO:0000313" key="3">
    <source>
        <dbReference type="RefSeq" id="XP_033462732.1"/>
    </source>
</evidence>
<dbReference type="OrthoDB" id="3626347at2759"/>
<dbReference type="RefSeq" id="XP_033462732.1">
    <property type="nucleotide sequence ID" value="XM_033599332.1"/>
</dbReference>
<organism evidence="3">
    <name type="scientific">Dissoconium aciculare CBS 342.82</name>
    <dbReference type="NCBI Taxonomy" id="1314786"/>
    <lineage>
        <taxon>Eukaryota</taxon>
        <taxon>Fungi</taxon>
        <taxon>Dikarya</taxon>
        <taxon>Ascomycota</taxon>
        <taxon>Pezizomycotina</taxon>
        <taxon>Dothideomycetes</taxon>
        <taxon>Dothideomycetidae</taxon>
        <taxon>Mycosphaerellales</taxon>
        <taxon>Dissoconiaceae</taxon>
        <taxon>Dissoconium</taxon>
    </lineage>
</organism>
<reference evidence="3" key="2">
    <citation type="submission" date="2020-04" db="EMBL/GenBank/DDBJ databases">
        <authorList>
            <consortium name="NCBI Genome Project"/>
        </authorList>
    </citation>
    <scope>NUCLEOTIDE SEQUENCE</scope>
    <source>
        <strain evidence="3">CBS 342.82</strain>
    </source>
</reference>
<evidence type="ECO:0000313" key="2">
    <source>
        <dbReference type="Proteomes" id="UP000504637"/>
    </source>
</evidence>
<evidence type="ECO:0000256" key="1">
    <source>
        <dbReference type="SAM" id="MobiDB-lite"/>
    </source>
</evidence>
<accession>A0A6J3MCF0</accession>
<reference evidence="3" key="1">
    <citation type="submission" date="2020-01" db="EMBL/GenBank/DDBJ databases">
        <authorList>
            <consortium name="DOE Joint Genome Institute"/>
            <person name="Haridas S."/>
            <person name="Albert R."/>
            <person name="Binder M."/>
            <person name="Bloem J."/>
            <person name="Labutti K."/>
            <person name="Salamov A."/>
            <person name="Andreopoulos B."/>
            <person name="Baker S.E."/>
            <person name="Barry K."/>
            <person name="Bills G."/>
            <person name="Bluhm B.H."/>
            <person name="Cannon C."/>
            <person name="Castanera R."/>
            <person name="Culley D.E."/>
            <person name="Daum C."/>
            <person name="Ezra D."/>
            <person name="Gonzalez J.B."/>
            <person name="Henrissat B."/>
            <person name="Kuo A."/>
            <person name="Liang C."/>
            <person name="Lipzen A."/>
            <person name="Lutzoni F."/>
            <person name="Magnuson J."/>
            <person name="Mondo S."/>
            <person name="Nolan M."/>
            <person name="Ohm R."/>
            <person name="Pangilinan J."/>
            <person name="Park H.-J."/>
            <person name="Ramirez L."/>
            <person name="Alfaro M."/>
            <person name="Sun H."/>
            <person name="Tritt A."/>
            <person name="Yoshinaga Y."/>
            <person name="Zwiers L.-H."/>
            <person name="Turgeon B.G."/>
            <person name="Goodwin S.B."/>
            <person name="Spatafora J.W."/>
            <person name="Crous P.W."/>
            <person name="Grigoriev I.V."/>
        </authorList>
    </citation>
    <scope>NUCLEOTIDE SEQUENCE</scope>
    <source>
        <strain evidence="3">CBS 342.82</strain>
    </source>
</reference>
<dbReference type="Pfam" id="PF18647">
    <property type="entry name" value="Fungal_lectin_2"/>
    <property type="match status" value="1"/>
</dbReference>
<keyword evidence="2" id="KW-1185">Reference proteome</keyword>
<dbReference type="Proteomes" id="UP000504637">
    <property type="component" value="Unplaced"/>
</dbReference>
<dbReference type="AlphaFoldDB" id="A0A6J3MCF0"/>
<feature type="region of interest" description="Disordered" evidence="1">
    <location>
        <begin position="1"/>
        <end position="31"/>
    </location>
</feature>
<reference evidence="3" key="3">
    <citation type="submission" date="2025-08" db="UniProtKB">
        <authorList>
            <consortium name="RefSeq"/>
        </authorList>
    </citation>
    <scope>IDENTIFICATION</scope>
    <source>
        <strain evidence="3">CBS 342.82</strain>
    </source>
</reference>
<dbReference type="GeneID" id="54357131"/>
<name>A0A6J3MCF0_9PEZI</name>
<gene>
    <name evidence="3" type="ORF">K489DRAFT_165250</name>
</gene>
<protein>
    <submittedName>
        <fullName evidence="3">Uncharacterized protein</fullName>
    </submittedName>
</protein>
<sequence>MKQGAKSAGMEDIPKAPPPETPPPATASIPDRNICHEISGDYWVMSRDVAVSNVKDFCGQTEHSKKYNVGSVNELELSVKNNNDDSRSPKDSPSCVERFQNAVIDGCDGDDAVNNPHNYKFGSTLTTGDGWEYRMTPLSRQVNELNCDASYRFFWDGFEIRGKNWREAELGAGGEGLLKELRGCGVVSDWKFEQTPNDCCFQWYSSGSLPIGTRDCVGRAVQNAGASSPGNCWGPNRRGLRRRDNIDNWPGYGDSSRHVFENVTSA</sequence>